<dbReference type="RefSeq" id="XP_027074795.2">
    <property type="nucleotide sequence ID" value="XM_027218994.2"/>
</dbReference>
<evidence type="ECO:0000313" key="10">
    <source>
        <dbReference type="RefSeq" id="XP_027078408.2"/>
    </source>
</evidence>
<feature type="transmembrane region" description="Helical" evidence="1">
    <location>
        <begin position="178"/>
        <end position="196"/>
    </location>
</feature>
<gene>
    <name evidence="3 4 5 6" type="primary">LOC113698982</name>
    <name evidence="7 8 9 10" type="synonym">LOC113701802</name>
</gene>
<dbReference type="Pfam" id="PF11833">
    <property type="entry name" value="CPP1-like"/>
    <property type="match status" value="1"/>
</dbReference>
<evidence type="ECO:0000313" key="2">
    <source>
        <dbReference type="Proteomes" id="UP001652660"/>
    </source>
</evidence>
<feature type="transmembrane region" description="Helical" evidence="1">
    <location>
        <begin position="262"/>
        <end position="279"/>
    </location>
</feature>
<dbReference type="AlphaFoldDB" id="A0A6P6T8W6"/>
<evidence type="ECO:0000313" key="8">
    <source>
        <dbReference type="RefSeq" id="XP_027078406.2"/>
    </source>
</evidence>
<evidence type="ECO:0000313" key="7">
    <source>
        <dbReference type="RefSeq" id="XP_027078404.2"/>
    </source>
</evidence>
<feature type="transmembrane region" description="Helical" evidence="1">
    <location>
        <begin position="225"/>
        <end position="250"/>
    </location>
</feature>
<protein>
    <submittedName>
        <fullName evidence="3 4">Protein CHAPERONE-LIKE PROTEIN OF POR1, chloroplastic-like isoform X1</fullName>
    </submittedName>
</protein>
<keyword evidence="1" id="KW-0812">Transmembrane</keyword>
<dbReference type="RefSeq" id="XP_027078408.2">
    <property type="nucleotide sequence ID" value="XM_027222607.2"/>
</dbReference>
<dbReference type="GeneID" id="113698982"/>
<keyword evidence="1" id="KW-0472">Membrane</keyword>
<keyword evidence="2" id="KW-1185">Reference proteome</keyword>
<dbReference type="RefSeq" id="XP_027078407.2">
    <property type="nucleotide sequence ID" value="XM_027222606.2"/>
</dbReference>
<evidence type="ECO:0000313" key="6">
    <source>
        <dbReference type="RefSeq" id="XP_027074795.2"/>
    </source>
</evidence>
<evidence type="ECO:0000313" key="9">
    <source>
        <dbReference type="RefSeq" id="XP_027078407.2"/>
    </source>
</evidence>
<dbReference type="RefSeq" id="XP_027074794.2">
    <property type="nucleotide sequence ID" value="XM_027218993.2"/>
</dbReference>
<dbReference type="OrthoDB" id="2014563at2759"/>
<name>A0A6P6T8W6_COFAR</name>
<dbReference type="RefSeq" id="XP_027078404.2">
    <property type="nucleotide sequence ID" value="XM_027222603.2"/>
</dbReference>
<feature type="transmembrane region" description="Helical" evidence="1">
    <location>
        <begin position="202"/>
        <end position="218"/>
    </location>
</feature>
<dbReference type="GO" id="GO:0031969">
    <property type="term" value="C:chloroplast membrane"/>
    <property type="evidence" value="ECO:0007669"/>
    <property type="project" value="TreeGrafter"/>
</dbReference>
<reference evidence="3 4" key="2">
    <citation type="submission" date="2025-05" db="UniProtKB">
        <authorList>
            <consortium name="RefSeq"/>
        </authorList>
    </citation>
    <scope>IDENTIFICATION</scope>
    <source>
        <tissue evidence="3 4">Leaves</tissue>
    </source>
</reference>
<dbReference type="InterPro" id="IPR021788">
    <property type="entry name" value="CPP1-like"/>
</dbReference>
<evidence type="ECO:0000313" key="4">
    <source>
        <dbReference type="RefSeq" id="XP_027074793.2"/>
    </source>
</evidence>
<dbReference type="RefSeq" id="XP_027078406.2">
    <property type="nucleotide sequence ID" value="XM_027222605.2"/>
</dbReference>
<dbReference type="RefSeq" id="XP_027074791.2">
    <property type="nucleotide sequence ID" value="XM_027218990.2"/>
</dbReference>
<evidence type="ECO:0000313" key="5">
    <source>
        <dbReference type="RefSeq" id="XP_027074794.2"/>
    </source>
</evidence>
<reference evidence="2" key="1">
    <citation type="journal article" date="2025" name="Foods">
        <title>Unveiling the Microbial Signatures of Arabica Coffee Cherries: Insights into Ripeness Specific Diversity, Functional Traits, and Implications for Quality and Safety.</title>
        <authorList>
            <consortium name="RefSeq"/>
            <person name="Tenea G.N."/>
            <person name="Cifuentes V."/>
            <person name="Reyes P."/>
            <person name="Cevallos-Vallejos M."/>
        </authorList>
    </citation>
    <scope>NUCLEOTIDE SEQUENCE [LARGE SCALE GENOMIC DNA]</scope>
</reference>
<dbReference type="Proteomes" id="UP001652660">
    <property type="component" value="Chromosome 7c"/>
</dbReference>
<accession>A0A6P6T8W6</accession>
<organism evidence="2 5">
    <name type="scientific">Coffea arabica</name>
    <name type="common">Arabian coffee</name>
    <dbReference type="NCBI Taxonomy" id="13443"/>
    <lineage>
        <taxon>Eukaryota</taxon>
        <taxon>Viridiplantae</taxon>
        <taxon>Streptophyta</taxon>
        <taxon>Embryophyta</taxon>
        <taxon>Tracheophyta</taxon>
        <taxon>Spermatophyta</taxon>
        <taxon>Magnoliopsida</taxon>
        <taxon>eudicotyledons</taxon>
        <taxon>Gunneridae</taxon>
        <taxon>Pentapetalae</taxon>
        <taxon>asterids</taxon>
        <taxon>lamiids</taxon>
        <taxon>Gentianales</taxon>
        <taxon>Rubiaceae</taxon>
        <taxon>Ixoroideae</taxon>
        <taxon>Gardenieae complex</taxon>
        <taxon>Bertiereae - Coffeeae clade</taxon>
        <taxon>Coffeeae</taxon>
        <taxon>Coffea</taxon>
    </lineage>
</organism>
<dbReference type="PANTHER" id="PTHR33372:SF11">
    <property type="entry name" value="DNAJ (DUF3353)"/>
    <property type="match status" value="1"/>
</dbReference>
<sequence>MMTLSGLTGCPLRYKLQIPACSPVHRERASLSSPVQSVEFFCKQRGSSNWATSTQRCGLRRIPLVRCTMDASSYGDAANGSSAIFPRIKVRDPYKLLGISREASADEIQSARIFLIQRYGDHKPSVDAIESAHNKIIMQKFNERKNPKLNIKKKFREITQSRYVQAVTSRFRTPPTSLIIKTSITFVLLGVLTVLFPTEEGPTVQVALSLIITMYLIYDRLKSKLWAFAYGAGTFVLSWFVGTFLMVSVIPPIFKGLRSLEVTTSLISYVFLWIASTYLR</sequence>
<evidence type="ECO:0000313" key="3">
    <source>
        <dbReference type="RefSeq" id="XP_027074791.2"/>
    </source>
</evidence>
<dbReference type="PANTHER" id="PTHR33372">
    <property type="match status" value="1"/>
</dbReference>
<dbReference type="RefSeq" id="XP_027074793.2">
    <property type="nucleotide sequence ID" value="XM_027218992.2"/>
</dbReference>
<evidence type="ECO:0000256" key="1">
    <source>
        <dbReference type="SAM" id="Phobius"/>
    </source>
</evidence>
<keyword evidence="1" id="KW-1133">Transmembrane helix</keyword>
<proteinExistence type="predicted"/>
<dbReference type="Proteomes" id="UP001652660">
    <property type="component" value="Chromosome 7e"/>
</dbReference>